<evidence type="ECO:0000313" key="1">
    <source>
        <dbReference type="EMBL" id="KAG2206736.1"/>
    </source>
</evidence>
<name>A0A8H7V1K8_9FUNG</name>
<comment type="caution">
    <text evidence="1">The sequence shown here is derived from an EMBL/GenBank/DDBJ whole genome shotgun (WGS) entry which is preliminary data.</text>
</comment>
<proteinExistence type="predicted"/>
<accession>A0A8H7V1K8</accession>
<dbReference type="EMBL" id="JAEPRD010000029">
    <property type="protein sequence ID" value="KAG2206736.1"/>
    <property type="molecule type" value="Genomic_DNA"/>
</dbReference>
<dbReference type="OrthoDB" id="2275967at2759"/>
<evidence type="ECO:0000313" key="2">
    <source>
        <dbReference type="Proteomes" id="UP000603453"/>
    </source>
</evidence>
<sequence>MTTQLKSTRNSEDQRKIYKADGVVRTTGALEILLLETAGPFGHINLPKLSFDNIKGMFGSIPMIKTLADKYRYCSKSKFRKLVVNDTLRLWSLKHAHKGTYTFERIAKAEISENYEDRNTCLAELTIIMKNCLQETLDAIQEDHNTNMNDYDSDFNSFVQRILRISFSSHSKSCYHF</sequence>
<keyword evidence="2" id="KW-1185">Reference proteome</keyword>
<dbReference type="AlphaFoldDB" id="A0A8H7V1K8"/>
<reference evidence="1" key="1">
    <citation type="submission" date="2020-12" db="EMBL/GenBank/DDBJ databases">
        <title>Metabolic potential, ecology and presence of endohyphal bacteria is reflected in genomic diversity of Mucoromycotina.</title>
        <authorList>
            <person name="Muszewska A."/>
            <person name="Okrasinska A."/>
            <person name="Steczkiewicz K."/>
            <person name="Drgas O."/>
            <person name="Orlowska M."/>
            <person name="Perlinska-Lenart U."/>
            <person name="Aleksandrzak-Piekarczyk T."/>
            <person name="Szatraj K."/>
            <person name="Zielenkiewicz U."/>
            <person name="Pilsyk S."/>
            <person name="Malc E."/>
            <person name="Mieczkowski P."/>
            <person name="Kruszewska J.S."/>
            <person name="Biernat P."/>
            <person name="Pawlowska J."/>
        </authorList>
    </citation>
    <scope>NUCLEOTIDE SEQUENCE</scope>
    <source>
        <strain evidence="1">WA0000017839</strain>
    </source>
</reference>
<gene>
    <name evidence="1" type="ORF">INT47_003678</name>
</gene>
<dbReference type="Proteomes" id="UP000603453">
    <property type="component" value="Unassembled WGS sequence"/>
</dbReference>
<protein>
    <submittedName>
        <fullName evidence="1">Uncharacterized protein</fullName>
    </submittedName>
</protein>
<organism evidence="1 2">
    <name type="scientific">Mucor saturninus</name>
    <dbReference type="NCBI Taxonomy" id="64648"/>
    <lineage>
        <taxon>Eukaryota</taxon>
        <taxon>Fungi</taxon>
        <taxon>Fungi incertae sedis</taxon>
        <taxon>Mucoromycota</taxon>
        <taxon>Mucoromycotina</taxon>
        <taxon>Mucoromycetes</taxon>
        <taxon>Mucorales</taxon>
        <taxon>Mucorineae</taxon>
        <taxon>Mucoraceae</taxon>
        <taxon>Mucor</taxon>
    </lineage>
</organism>